<evidence type="ECO:0000313" key="1">
    <source>
        <dbReference type="EMBL" id="CAK8676939.1"/>
    </source>
</evidence>
<dbReference type="EMBL" id="CAWYQH010000035">
    <property type="protein sequence ID" value="CAK8676939.1"/>
    <property type="molecule type" value="Genomic_DNA"/>
</dbReference>
<dbReference type="Proteomes" id="UP001642483">
    <property type="component" value="Unassembled WGS sequence"/>
</dbReference>
<proteinExistence type="predicted"/>
<accession>A0ABP0FEP1</accession>
<sequence>MTMTTVDPNEISLDYIMQETDQLSEELQNKQMEIIKLLIIAKQNELELTYEATKPEKDLHLEEMKTACESTRHITGQLKQS</sequence>
<gene>
    <name evidence="1" type="ORF">CVLEPA_LOCUS6357</name>
</gene>
<keyword evidence="2" id="KW-1185">Reference proteome</keyword>
<protein>
    <submittedName>
        <fullName evidence="1">Uncharacterized protein</fullName>
    </submittedName>
</protein>
<reference evidence="1 2" key="1">
    <citation type="submission" date="2024-02" db="EMBL/GenBank/DDBJ databases">
        <authorList>
            <person name="Daric V."/>
            <person name="Darras S."/>
        </authorList>
    </citation>
    <scope>NUCLEOTIDE SEQUENCE [LARGE SCALE GENOMIC DNA]</scope>
</reference>
<comment type="caution">
    <text evidence="1">The sequence shown here is derived from an EMBL/GenBank/DDBJ whole genome shotgun (WGS) entry which is preliminary data.</text>
</comment>
<evidence type="ECO:0000313" key="2">
    <source>
        <dbReference type="Proteomes" id="UP001642483"/>
    </source>
</evidence>
<name>A0ABP0FEP1_CLALP</name>
<organism evidence="1 2">
    <name type="scientific">Clavelina lepadiformis</name>
    <name type="common">Light-bulb sea squirt</name>
    <name type="synonym">Ascidia lepadiformis</name>
    <dbReference type="NCBI Taxonomy" id="159417"/>
    <lineage>
        <taxon>Eukaryota</taxon>
        <taxon>Metazoa</taxon>
        <taxon>Chordata</taxon>
        <taxon>Tunicata</taxon>
        <taxon>Ascidiacea</taxon>
        <taxon>Aplousobranchia</taxon>
        <taxon>Clavelinidae</taxon>
        <taxon>Clavelina</taxon>
    </lineage>
</organism>